<evidence type="ECO:0000313" key="3">
    <source>
        <dbReference type="Proteomes" id="UP000502549"/>
    </source>
</evidence>
<keyword evidence="2" id="KW-0378">Hydrolase</keyword>
<dbReference type="GO" id="GO:0004519">
    <property type="term" value="F:endonuclease activity"/>
    <property type="evidence" value="ECO:0007669"/>
    <property type="project" value="UniProtKB-KW"/>
</dbReference>
<dbReference type="AlphaFoldDB" id="A0A7Z3GTG2"/>
<feature type="domain" description="DUF559" evidence="1">
    <location>
        <begin position="2"/>
        <end position="104"/>
    </location>
</feature>
<organism evidence="2 3">
    <name type="scientific">Pseudomonas multiresinivorans</name>
    <dbReference type="NCBI Taxonomy" id="95301"/>
    <lineage>
        <taxon>Bacteria</taxon>
        <taxon>Pseudomonadati</taxon>
        <taxon>Pseudomonadota</taxon>
        <taxon>Gammaproteobacteria</taxon>
        <taxon>Pseudomonadales</taxon>
        <taxon>Pseudomonadaceae</taxon>
        <taxon>Pseudomonas</taxon>
    </lineage>
</organism>
<keyword evidence="2" id="KW-0255">Endonuclease</keyword>
<dbReference type="SUPFAM" id="SSF52980">
    <property type="entry name" value="Restriction endonuclease-like"/>
    <property type="match status" value="1"/>
</dbReference>
<name>A0A7Z3GTG2_9PSED</name>
<dbReference type="InterPro" id="IPR011335">
    <property type="entry name" value="Restrct_endonuc-II-like"/>
</dbReference>
<reference evidence="2 3" key="1">
    <citation type="submission" date="2020-02" db="EMBL/GenBank/DDBJ databases">
        <title>Complete genome sequence of Pseudomonas multiresinivorans ORNL1.</title>
        <authorList>
            <person name="Podar M."/>
        </authorList>
    </citation>
    <scope>NUCLEOTIDE SEQUENCE [LARGE SCALE GENOMIC DNA]</scope>
    <source>
        <strain evidence="3">populi</strain>
    </source>
</reference>
<dbReference type="Pfam" id="PF04480">
    <property type="entry name" value="DUF559"/>
    <property type="match status" value="1"/>
</dbReference>
<dbReference type="Proteomes" id="UP000502549">
    <property type="component" value="Chromosome"/>
</dbReference>
<keyword evidence="2" id="KW-0540">Nuclease</keyword>
<dbReference type="EMBL" id="CP048833">
    <property type="protein sequence ID" value="QJP12106.1"/>
    <property type="molecule type" value="Genomic_DNA"/>
</dbReference>
<accession>A0A7Z3GTG2</accession>
<keyword evidence="3" id="KW-1185">Reference proteome</keyword>
<gene>
    <name evidence="2" type="ORF">G4G71_23710</name>
</gene>
<dbReference type="PANTHER" id="PTHR38590:SF1">
    <property type="entry name" value="BLL0828 PROTEIN"/>
    <property type="match status" value="1"/>
</dbReference>
<proteinExistence type="predicted"/>
<dbReference type="Gene3D" id="3.40.960.10">
    <property type="entry name" value="VSR Endonuclease"/>
    <property type="match status" value="1"/>
</dbReference>
<dbReference type="KEGG" id="pmui:G4G71_23710"/>
<protein>
    <submittedName>
        <fullName evidence="2">Endonuclease domain-containing protein</fullName>
    </submittedName>
</protein>
<evidence type="ECO:0000259" key="1">
    <source>
        <dbReference type="Pfam" id="PF04480"/>
    </source>
</evidence>
<evidence type="ECO:0000313" key="2">
    <source>
        <dbReference type="EMBL" id="QJP12106.1"/>
    </source>
</evidence>
<sequence length="117" mass="13855">MTQFSKQLRHDQTEAELALWHHLRAHRFLGLKFRRQKVIGPYIIDFICHERMLIIELDGGQHLDSGRDRERDAWLKTRGFKVLRFWNHDVLLKMDSVLETVRLMLDADALPSPQPSP</sequence>
<dbReference type="InterPro" id="IPR047216">
    <property type="entry name" value="Endonuclease_DUF559_bact"/>
</dbReference>
<dbReference type="InterPro" id="IPR007569">
    <property type="entry name" value="DUF559"/>
</dbReference>
<dbReference type="CDD" id="cd01038">
    <property type="entry name" value="Endonuclease_DUF559"/>
    <property type="match status" value="1"/>
</dbReference>
<dbReference type="PANTHER" id="PTHR38590">
    <property type="entry name" value="BLL0828 PROTEIN"/>
    <property type="match status" value="1"/>
</dbReference>